<gene>
    <name evidence="1" type="ORF">Zm00014a_038808</name>
</gene>
<proteinExistence type="predicted"/>
<sequence>MHYLKLQNTNIC</sequence>
<dbReference type="EMBL" id="NCVQ01000008">
    <property type="protein sequence ID" value="PWZ14627.1"/>
    <property type="molecule type" value="Genomic_DNA"/>
</dbReference>
<accession>A0A3L6E357</accession>
<name>A0A3L6E357_MAIZE</name>
<protein>
    <submittedName>
        <fullName evidence="1">Uncharacterized protein</fullName>
    </submittedName>
</protein>
<organism evidence="1">
    <name type="scientific">Zea mays</name>
    <name type="common">Maize</name>
    <dbReference type="NCBI Taxonomy" id="4577"/>
    <lineage>
        <taxon>Eukaryota</taxon>
        <taxon>Viridiplantae</taxon>
        <taxon>Streptophyta</taxon>
        <taxon>Embryophyta</taxon>
        <taxon>Tracheophyta</taxon>
        <taxon>Spermatophyta</taxon>
        <taxon>Magnoliopsida</taxon>
        <taxon>Liliopsida</taxon>
        <taxon>Poales</taxon>
        <taxon>Poaceae</taxon>
        <taxon>PACMAD clade</taxon>
        <taxon>Panicoideae</taxon>
        <taxon>Andropogonodae</taxon>
        <taxon>Andropogoneae</taxon>
        <taxon>Tripsacinae</taxon>
        <taxon>Zea</taxon>
    </lineage>
</organism>
<dbReference type="Proteomes" id="UP000251960">
    <property type="component" value="Chromosome 7"/>
</dbReference>
<comment type="caution">
    <text evidence="1">The sequence shown here is derived from an EMBL/GenBank/DDBJ whole genome shotgun (WGS) entry which is preliminary data.</text>
</comment>
<reference evidence="1" key="1">
    <citation type="journal article" date="2018" name="Nat. Genet.">
        <title>Extensive intraspecific gene order and gene structural variations between Mo17 and other maize genomes.</title>
        <authorList>
            <person name="Sun S."/>
            <person name="Zhou Y."/>
            <person name="Chen J."/>
            <person name="Shi J."/>
            <person name="Zhao H."/>
            <person name="Zhao H."/>
            <person name="Song W."/>
            <person name="Zhang M."/>
            <person name="Cui Y."/>
            <person name="Dong X."/>
            <person name="Liu H."/>
            <person name="Ma X."/>
            <person name="Jiao Y."/>
            <person name="Wang B."/>
            <person name="Wei X."/>
            <person name="Stein J.C."/>
            <person name="Glaubitz J.C."/>
            <person name="Lu F."/>
            <person name="Yu G."/>
            <person name="Liang C."/>
            <person name="Fengler K."/>
            <person name="Li B."/>
            <person name="Rafalski A."/>
            <person name="Schnable P.S."/>
            <person name="Ware D.H."/>
            <person name="Buckler E.S."/>
            <person name="Lai J."/>
        </authorList>
    </citation>
    <scope>NUCLEOTIDE SEQUENCE [LARGE SCALE GENOMIC DNA]</scope>
    <source>
        <tissue evidence="1">Seedling</tissue>
    </source>
</reference>
<evidence type="ECO:0000313" key="1">
    <source>
        <dbReference type="EMBL" id="PWZ14627.1"/>
    </source>
</evidence>